<dbReference type="PROSITE" id="PS51301">
    <property type="entry name" value="KILA_N"/>
    <property type="match status" value="1"/>
</dbReference>
<accession>A0A940Y796</accession>
<dbReference type="AlphaFoldDB" id="A0A940Y796"/>
<reference evidence="2 3" key="1">
    <citation type="submission" date="2021-04" db="EMBL/GenBank/DDBJ databases">
        <title>The genome sequence of Ideonella sp. 3Y2.</title>
        <authorList>
            <person name="Liu Y."/>
        </authorList>
    </citation>
    <scope>NUCLEOTIDE SEQUENCE [LARGE SCALE GENOMIC DNA]</scope>
    <source>
        <strain evidence="2 3">3Y2</strain>
    </source>
</reference>
<comment type="caution">
    <text evidence="2">The sequence shown here is derived from an EMBL/GenBank/DDBJ whole genome shotgun (WGS) entry which is preliminary data.</text>
</comment>
<sequence length="283" mass="31872">MKPNRETPWSFSVALSSNHQYSLELIAHQVASSFVHQRASDGYVNATDLCSAAKKRWHQYVGQEATGNFLRALAKKQGVAVEDLAQADLTPGRPESVWVHPKVAIHLAQWLSADFAVLVSEWVYDWLSGSRGRGAELPYHIKRHMANAAKIPHTHFSILQEMTNYLIAPMELSGYTLPERLVPDISQGRMFCKWAREQLGLDTDSLPTYEHQYPDGRRVPAKLYPVEHLGAFRAFISNVWMPTRAEDYFRQRDPAALIALDKILKIAFQTTGGKAASTAMLNK</sequence>
<feature type="domain" description="KilA-N" evidence="1">
    <location>
        <begin position="24"/>
        <end position="126"/>
    </location>
</feature>
<dbReference type="SUPFAM" id="SSF54616">
    <property type="entry name" value="DNA-binding domain of Mlu1-box binding protein MBP1"/>
    <property type="match status" value="1"/>
</dbReference>
<dbReference type="EMBL" id="JAGQDD010000007">
    <property type="protein sequence ID" value="MBQ0931177.1"/>
    <property type="molecule type" value="Genomic_DNA"/>
</dbReference>
<proteinExistence type="predicted"/>
<dbReference type="Pfam" id="PF04383">
    <property type="entry name" value="KilA-N"/>
    <property type="match status" value="1"/>
</dbReference>
<dbReference type="Proteomes" id="UP000676246">
    <property type="component" value="Unassembled WGS sequence"/>
</dbReference>
<protein>
    <submittedName>
        <fullName evidence="2">KilA-N domain-containing protein</fullName>
    </submittedName>
</protein>
<name>A0A940Y796_9BURK</name>
<dbReference type="InterPro" id="IPR017880">
    <property type="entry name" value="KilA_N"/>
</dbReference>
<keyword evidence="3" id="KW-1185">Reference proteome</keyword>
<dbReference type="Pfam" id="PF26567">
    <property type="entry name" value="BstA_C"/>
    <property type="match status" value="1"/>
</dbReference>
<evidence type="ECO:0000313" key="2">
    <source>
        <dbReference type="EMBL" id="MBQ0931177.1"/>
    </source>
</evidence>
<dbReference type="InterPro" id="IPR036887">
    <property type="entry name" value="HTH_APSES_sf"/>
</dbReference>
<dbReference type="InterPro" id="IPR018004">
    <property type="entry name" value="KilA/APSES_HTH"/>
</dbReference>
<dbReference type="GO" id="GO:0003677">
    <property type="term" value="F:DNA binding"/>
    <property type="evidence" value="ECO:0007669"/>
    <property type="project" value="InterPro"/>
</dbReference>
<evidence type="ECO:0000313" key="3">
    <source>
        <dbReference type="Proteomes" id="UP000676246"/>
    </source>
</evidence>
<dbReference type="InterPro" id="IPR058744">
    <property type="entry name" value="BstA-like_C"/>
</dbReference>
<evidence type="ECO:0000259" key="1">
    <source>
        <dbReference type="PROSITE" id="PS51301"/>
    </source>
</evidence>
<organism evidence="2 3">
    <name type="scientific">Ideonella alba</name>
    <dbReference type="NCBI Taxonomy" id="2824118"/>
    <lineage>
        <taxon>Bacteria</taxon>
        <taxon>Pseudomonadati</taxon>
        <taxon>Pseudomonadota</taxon>
        <taxon>Betaproteobacteria</taxon>
        <taxon>Burkholderiales</taxon>
        <taxon>Sphaerotilaceae</taxon>
        <taxon>Ideonella</taxon>
    </lineage>
</organism>
<gene>
    <name evidence="2" type="ORF">KAK03_11830</name>
</gene>
<dbReference type="SMART" id="SM01252">
    <property type="entry name" value="KilA-N"/>
    <property type="match status" value="1"/>
</dbReference>